<evidence type="ECO:0000313" key="3">
    <source>
        <dbReference type="Proteomes" id="UP001331936"/>
    </source>
</evidence>
<evidence type="ECO:0000313" key="2">
    <source>
        <dbReference type="EMBL" id="MEE2030974.1"/>
    </source>
</evidence>
<organism evidence="2 3">
    <name type="scientific">Rhodococcus chondri</name>
    <dbReference type="NCBI Taxonomy" id="3065941"/>
    <lineage>
        <taxon>Bacteria</taxon>
        <taxon>Bacillati</taxon>
        <taxon>Actinomycetota</taxon>
        <taxon>Actinomycetes</taxon>
        <taxon>Mycobacteriales</taxon>
        <taxon>Nocardiaceae</taxon>
        <taxon>Rhodococcus</taxon>
    </lineage>
</organism>
<name>A0ABU7JNE0_9NOCA</name>
<evidence type="ECO:0000256" key="1">
    <source>
        <dbReference type="SAM" id="MobiDB-lite"/>
    </source>
</evidence>
<dbReference type="RefSeq" id="WP_330150395.1">
    <property type="nucleotide sequence ID" value="NZ_JAUZMZ010000007.1"/>
</dbReference>
<reference evidence="2 3" key="1">
    <citation type="submission" date="2023-08" db="EMBL/GenBank/DDBJ databases">
        <authorList>
            <person name="Girao M."/>
            <person name="Carvalho M.F."/>
        </authorList>
    </citation>
    <scope>NUCLEOTIDE SEQUENCE [LARGE SCALE GENOMIC DNA]</scope>
    <source>
        <strain evidence="2 3">CC-R104</strain>
    </source>
</reference>
<dbReference type="Proteomes" id="UP001331936">
    <property type="component" value="Unassembled WGS sequence"/>
</dbReference>
<gene>
    <name evidence="2" type="ORF">Q8814_02390</name>
</gene>
<feature type="region of interest" description="Disordered" evidence="1">
    <location>
        <begin position="36"/>
        <end position="55"/>
    </location>
</feature>
<dbReference type="EMBL" id="JAUZMZ010000007">
    <property type="protein sequence ID" value="MEE2030974.1"/>
    <property type="molecule type" value="Genomic_DNA"/>
</dbReference>
<accession>A0ABU7JNE0</accession>
<protein>
    <recommendedName>
        <fullName evidence="4">Short-chain dehydrogenase</fullName>
    </recommendedName>
</protein>
<comment type="caution">
    <text evidence="2">The sequence shown here is derived from an EMBL/GenBank/DDBJ whole genome shotgun (WGS) entry which is preliminary data.</text>
</comment>
<keyword evidence="3" id="KW-1185">Reference proteome</keyword>
<proteinExistence type="predicted"/>
<evidence type="ECO:0008006" key="4">
    <source>
        <dbReference type="Google" id="ProtNLM"/>
    </source>
</evidence>
<sequence length="55" mass="5555">MTENLRLFPSLKGKSAVAIGGAGGIGGAAVRARLDDRGIGDDHEPGRGPDRGVRG</sequence>